<dbReference type="InterPro" id="IPR011993">
    <property type="entry name" value="PH-like_dom_sf"/>
</dbReference>
<dbReference type="Pfam" id="PF00169">
    <property type="entry name" value="PH"/>
    <property type="match status" value="1"/>
</dbReference>
<feature type="domain" description="PH" evidence="5">
    <location>
        <begin position="696"/>
        <end position="793"/>
    </location>
</feature>
<dbReference type="Gene3D" id="2.30.30.40">
    <property type="entry name" value="SH3 Domains"/>
    <property type="match status" value="1"/>
</dbReference>
<dbReference type="SUPFAM" id="SSF47769">
    <property type="entry name" value="SAM/Pointed domain"/>
    <property type="match status" value="1"/>
</dbReference>
<dbReference type="InterPro" id="IPR013761">
    <property type="entry name" value="SAM/pointed_sf"/>
</dbReference>
<proteinExistence type="predicted"/>
<dbReference type="Gene3D" id="2.30.29.30">
    <property type="entry name" value="Pleckstrin-homology domain (PH domain)/Phosphotyrosine-binding domain (PTB)"/>
    <property type="match status" value="1"/>
</dbReference>
<dbReference type="InterPro" id="IPR036028">
    <property type="entry name" value="SH3-like_dom_sf"/>
</dbReference>
<accession>A0A4V4LSU6</accession>
<feature type="region of interest" description="Disordered" evidence="3">
    <location>
        <begin position="459"/>
        <end position="506"/>
    </location>
</feature>
<sequence length="889" mass="94643">MPFGNAPNGGAGGAPQTPFTIFAMFDFDAEVGDEISFKCGQQIEVLETDKEYSDGWWVGRNQNGDEGLFPESYTSWAKPIAPGIAPMSGGSKSAKNGVNNGVSNVNNTASKDKDSDMNATMTQIQDAINEVNDGGDGDTSGDTTGDAPNKLLAPVVEQTNSKTSSQITVDTSDNSDGEDDEVNAKARTLLAQKNAHAQGGAPTSLEFGDDSDDEVGSPVSHTQSPGDQLLAPPKAASAAVPESPIDAMMPRQNAAPAQKPSGLKNSYTGEQSEQGGQGEQEVGDVGPHALHPQEDRDQDRTPVPPSQPLHNVALTNSRDSGSTQREAASKHDSSSTQRDSKRGTLPPVNTAFANAGGAGGAGGTDSATPPRTGSSHNSAANAFHDVEQWSVDRVVQWAASKGFDAATREKLVEHEISGDVLVEMDANSLKEIDIIAFGKRVKIANAIKELRQQAGMEVLQPASQRGSETSSVRAGGYAASTASPVDLNEDAPSRPTSFAQRTGSGLLSNRGALEQTPEEPEQDEHLDQVIQAPEKPPSQTDSPRSASAATSLRRAFSGSAGASPVIPSLSPRTSSAKKRTSDTSAFFGVGSKGNPRKPAPRYSGTSNDTESPEEKTRKPFSASRLLGSKRSIRNMNGAAGGGNGGGSVRSSVSPQPPPDSSHYIDTMSISSDKRRSVVDITNFQERDGTALQKIGGCDCKGWLKKRGERYGWKMRYFVLKGSQLFYLKNENDTQLKGFIQLNGFKVHNDDSNSSRTQHAFKIVHESERDAHYFASEERSVAREWMNALMKASIVRDVSAPVVSSCTIPTIPLDKAQTMFPPPRPPSPSSRERVQRANMRDNPDSLSPEDARVLMAGAPDTNDTAKKRMTTSSFGNLSSSFGNEDREKDF</sequence>
<keyword evidence="8" id="KW-1185">Reference proteome</keyword>
<evidence type="ECO:0008006" key="9">
    <source>
        <dbReference type="Google" id="ProtNLM"/>
    </source>
</evidence>
<reference evidence="7 8" key="1">
    <citation type="submission" date="2019-03" db="EMBL/GenBank/DDBJ databases">
        <title>Sequencing 23 genomes of Wallemia ichthyophaga.</title>
        <authorList>
            <person name="Gostincar C."/>
        </authorList>
    </citation>
    <scope>NUCLEOTIDE SEQUENCE [LARGE SCALE GENOMIC DNA]</scope>
    <source>
        <strain evidence="7 8">EXF-5753</strain>
    </source>
</reference>
<dbReference type="PANTHER" id="PTHR12844:SF42">
    <property type="entry name" value="CONNECTOR ENHANCER OF KSR PROTEIN CNK"/>
    <property type="match status" value="1"/>
</dbReference>
<dbReference type="Proteomes" id="UP000310189">
    <property type="component" value="Unassembled WGS sequence"/>
</dbReference>
<feature type="compositionally biased region" description="Low complexity" evidence="3">
    <location>
        <begin position="869"/>
        <end position="881"/>
    </location>
</feature>
<feature type="compositionally biased region" description="Basic and acidic residues" evidence="3">
    <location>
        <begin position="327"/>
        <end position="342"/>
    </location>
</feature>
<protein>
    <recommendedName>
        <fullName evidence="9">PH-domain-containing protein</fullName>
    </recommendedName>
</protein>
<evidence type="ECO:0000259" key="4">
    <source>
        <dbReference type="PROSITE" id="PS50002"/>
    </source>
</evidence>
<dbReference type="SUPFAM" id="SSF50729">
    <property type="entry name" value="PH domain-like"/>
    <property type="match status" value="1"/>
</dbReference>
<dbReference type="InterPro" id="IPR001849">
    <property type="entry name" value="PH_domain"/>
</dbReference>
<dbReference type="CDD" id="cd00174">
    <property type="entry name" value="SH3"/>
    <property type="match status" value="1"/>
</dbReference>
<feature type="compositionally biased region" description="Polar residues" evidence="3">
    <location>
        <begin position="365"/>
        <end position="378"/>
    </location>
</feature>
<feature type="region of interest" description="Disordered" evidence="3">
    <location>
        <begin position="812"/>
        <end position="889"/>
    </location>
</feature>
<dbReference type="PROSITE" id="PS50105">
    <property type="entry name" value="SAM_DOMAIN"/>
    <property type="match status" value="1"/>
</dbReference>
<feature type="compositionally biased region" description="Low complexity" evidence="3">
    <location>
        <begin position="542"/>
        <end position="557"/>
    </location>
</feature>
<evidence type="ECO:0000259" key="5">
    <source>
        <dbReference type="PROSITE" id="PS50003"/>
    </source>
</evidence>
<dbReference type="EMBL" id="SPNW01000046">
    <property type="protein sequence ID" value="TIA87873.1"/>
    <property type="molecule type" value="Genomic_DNA"/>
</dbReference>
<dbReference type="SMART" id="SM00454">
    <property type="entry name" value="SAM"/>
    <property type="match status" value="1"/>
</dbReference>
<dbReference type="OrthoDB" id="73680at2759"/>
<dbReference type="AlphaFoldDB" id="A0A4V4LSU6"/>
<dbReference type="Pfam" id="PF00018">
    <property type="entry name" value="SH3_1"/>
    <property type="match status" value="1"/>
</dbReference>
<evidence type="ECO:0000259" key="6">
    <source>
        <dbReference type="PROSITE" id="PS50105"/>
    </source>
</evidence>
<comment type="caution">
    <text evidence="7">The sequence shown here is derived from an EMBL/GenBank/DDBJ whole genome shotgun (WGS) entry which is preliminary data.</text>
</comment>
<feature type="domain" description="SH3" evidence="4">
    <location>
        <begin position="16"/>
        <end position="79"/>
    </location>
</feature>
<feature type="region of interest" description="Disordered" evidence="3">
    <location>
        <begin position="533"/>
        <end position="668"/>
    </location>
</feature>
<dbReference type="CDD" id="cd13316">
    <property type="entry name" value="PH_Boi"/>
    <property type="match status" value="1"/>
</dbReference>
<feature type="compositionally biased region" description="Basic and acidic residues" evidence="3">
    <location>
        <begin position="829"/>
        <end position="842"/>
    </location>
</feature>
<dbReference type="Gene3D" id="1.10.150.50">
    <property type="entry name" value="Transcription Factor, Ets-1"/>
    <property type="match status" value="1"/>
</dbReference>
<name>A0A4V4LSU6_9BASI</name>
<organism evidence="7 8">
    <name type="scientific">Wallemia hederae</name>
    <dbReference type="NCBI Taxonomy" id="1540922"/>
    <lineage>
        <taxon>Eukaryota</taxon>
        <taxon>Fungi</taxon>
        <taxon>Dikarya</taxon>
        <taxon>Basidiomycota</taxon>
        <taxon>Wallemiomycotina</taxon>
        <taxon>Wallemiomycetes</taxon>
        <taxon>Wallemiales</taxon>
        <taxon>Wallemiaceae</taxon>
        <taxon>Wallemia</taxon>
    </lineage>
</organism>
<evidence type="ECO:0000313" key="8">
    <source>
        <dbReference type="Proteomes" id="UP000310189"/>
    </source>
</evidence>
<feature type="compositionally biased region" description="Polar residues" evidence="3">
    <location>
        <begin position="494"/>
        <end position="506"/>
    </location>
</feature>
<dbReference type="InterPro" id="IPR051566">
    <property type="entry name" value="CNKSR"/>
</dbReference>
<gene>
    <name evidence="7" type="ORF">E3P99_02921</name>
</gene>
<feature type="domain" description="SAM" evidence="6">
    <location>
        <begin position="389"/>
        <end position="453"/>
    </location>
</feature>
<dbReference type="PROSITE" id="PS50002">
    <property type="entry name" value="SH3"/>
    <property type="match status" value="1"/>
</dbReference>
<evidence type="ECO:0000256" key="2">
    <source>
        <dbReference type="PROSITE-ProRule" id="PRU00192"/>
    </source>
</evidence>
<dbReference type="PRINTS" id="PR00452">
    <property type="entry name" value="SH3DOMAIN"/>
</dbReference>
<dbReference type="InterPro" id="IPR001660">
    <property type="entry name" value="SAM"/>
</dbReference>
<feature type="compositionally biased region" description="Polar residues" evidence="3">
    <location>
        <begin position="461"/>
        <end position="472"/>
    </location>
</feature>
<dbReference type="CDD" id="cd09535">
    <property type="entry name" value="SAM_BOI-like_fungal"/>
    <property type="match status" value="1"/>
</dbReference>
<keyword evidence="1 2" id="KW-0728">SH3 domain</keyword>
<feature type="compositionally biased region" description="Basic and acidic residues" evidence="3">
    <location>
        <begin position="291"/>
        <end position="300"/>
    </location>
</feature>
<feature type="region of interest" description="Disordered" evidence="3">
    <location>
        <begin position="129"/>
        <end position="378"/>
    </location>
</feature>
<evidence type="ECO:0000256" key="3">
    <source>
        <dbReference type="SAM" id="MobiDB-lite"/>
    </source>
</evidence>
<feature type="compositionally biased region" description="Polar residues" evidence="3">
    <location>
        <begin position="313"/>
        <end position="326"/>
    </location>
</feature>
<dbReference type="SMART" id="SM00326">
    <property type="entry name" value="SH3"/>
    <property type="match status" value="1"/>
</dbReference>
<dbReference type="InterPro" id="IPR001452">
    <property type="entry name" value="SH3_domain"/>
</dbReference>
<dbReference type="SUPFAM" id="SSF50044">
    <property type="entry name" value="SH3-domain"/>
    <property type="match status" value="1"/>
</dbReference>
<feature type="compositionally biased region" description="Gly residues" evidence="3">
    <location>
        <begin position="638"/>
        <end position="647"/>
    </location>
</feature>
<evidence type="ECO:0000313" key="7">
    <source>
        <dbReference type="EMBL" id="TIA87873.1"/>
    </source>
</evidence>
<evidence type="ECO:0000256" key="1">
    <source>
        <dbReference type="ARBA" id="ARBA00022443"/>
    </source>
</evidence>
<dbReference type="PANTHER" id="PTHR12844">
    <property type="entry name" value="CONNECTOR ENCHANCER OF KINASE SUPPRESSOR OF RAS"/>
    <property type="match status" value="1"/>
</dbReference>
<feature type="compositionally biased region" description="Polar residues" evidence="3">
    <location>
        <begin position="157"/>
        <end position="172"/>
    </location>
</feature>
<dbReference type="Pfam" id="PF07647">
    <property type="entry name" value="SAM_2"/>
    <property type="match status" value="1"/>
</dbReference>
<dbReference type="SMART" id="SM00233">
    <property type="entry name" value="PH"/>
    <property type="match status" value="1"/>
</dbReference>
<dbReference type="PROSITE" id="PS50003">
    <property type="entry name" value="PH_DOMAIN"/>
    <property type="match status" value="1"/>
</dbReference>